<dbReference type="EMBL" id="AP015044">
    <property type="protein sequence ID" value="BAU01645.1"/>
    <property type="molecule type" value="Genomic_DNA"/>
</dbReference>
<dbReference type="Proteomes" id="UP000291084">
    <property type="component" value="Chromosome 11"/>
</dbReference>
<dbReference type="AlphaFoldDB" id="A0A0S3TA12"/>
<protein>
    <submittedName>
        <fullName evidence="1">Uncharacterized protein</fullName>
    </submittedName>
</protein>
<feature type="non-terminal residue" evidence="1">
    <location>
        <position position="1"/>
    </location>
</feature>
<keyword evidence="2" id="KW-1185">Reference proteome</keyword>
<reference evidence="1 2" key="1">
    <citation type="journal article" date="2015" name="Sci. Rep.">
        <title>The power of single molecule real-time sequencing technology in the de novo assembly of a eukaryotic genome.</title>
        <authorList>
            <person name="Sakai H."/>
            <person name="Naito K."/>
            <person name="Ogiso-Tanaka E."/>
            <person name="Takahashi Y."/>
            <person name="Iseki K."/>
            <person name="Muto C."/>
            <person name="Satou K."/>
            <person name="Teruya K."/>
            <person name="Shiroma A."/>
            <person name="Shimoji M."/>
            <person name="Hirano T."/>
            <person name="Itoh T."/>
            <person name="Kaga A."/>
            <person name="Tomooka N."/>
        </authorList>
    </citation>
    <scope>NUCLEOTIDE SEQUENCE [LARGE SCALE GENOMIC DNA]</scope>
    <source>
        <strain evidence="2">cv. Shumari</strain>
    </source>
</reference>
<evidence type="ECO:0000313" key="2">
    <source>
        <dbReference type="Proteomes" id="UP000291084"/>
    </source>
</evidence>
<gene>
    <name evidence="1" type="primary">Vigan.11G091800</name>
    <name evidence="1" type="ORF">VIGAN_11091800</name>
</gene>
<name>A0A0S3TA12_PHAAN</name>
<organism evidence="1 2">
    <name type="scientific">Vigna angularis var. angularis</name>
    <dbReference type="NCBI Taxonomy" id="157739"/>
    <lineage>
        <taxon>Eukaryota</taxon>
        <taxon>Viridiplantae</taxon>
        <taxon>Streptophyta</taxon>
        <taxon>Embryophyta</taxon>
        <taxon>Tracheophyta</taxon>
        <taxon>Spermatophyta</taxon>
        <taxon>Magnoliopsida</taxon>
        <taxon>eudicotyledons</taxon>
        <taxon>Gunneridae</taxon>
        <taxon>Pentapetalae</taxon>
        <taxon>rosids</taxon>
        <taxon>fabids</taxon>
        <taxon>Fabales</taxon>
        <taxon>Fabaceae</taxon>
        <taxon>Papilionoideae</taxon>
        <taxon>50 kb inversion clade</taxon>
        <taxon>NPAAA clade</taxon>
        <taxon>indigoferoid/millettioid clade</taxon>
        <taxon>Phaseoleae</taxon>
        <taxon>Vigna</taxon>
    </lineage>
</organism>
<proteinExistence type="predicted"/>
<sequence length="75" mass="8130">TSCSTSGTARNNWEFRVEAGASSSSKSLMDLTMGSFLWMSSGRGLKDNLLISTHVLFPNISTVFECSNATPFFCP</sequence>
<accession>A0A0S3TA12</accession>
<evidence type="ECO:0000313" key="1">
    <source>
        <dbReference type="EMBL" id="BAU01645.1"/>
    </source>
</evidence>